<organism evidence="1">
    <name type="scientific">virus sp. ctpeS3</name>
    <dbReference type="NCBI Taxonomy" id="2826815"/>
    <lineage>
        <taxon>Viruses</taxon>
    </lineage>
</organism>
<sequence length="46" mass="5173">MYLSLHIGMMPFFCNNSAICDVKALVITYSFRSAISFAMFANISFV</sequence>
<proteinExistence type="predicted"/>
<protein>
    <submittedName>
        <fullName evidence="1">Uncharacterized protein</fullName>
    </submittedName>
</protein>
<evidence type="ECO:0000313" key="1">
    <source>
        <dbReference type="EMBL" id="DAE27796.1"/>
    </source>
</evidence>
<accession>A0A8S5R9Y7</accession>
<dbReference type="EMBL" id="BK015845">
    <property type="protein sequence ID" value="DAE27796.1"/>
    <property type="molecule type" value="Genomic_DNA"/>
</dbReference>
<name>A0A8S5R9Y7_9VIRU</name>
<reference evidence="1" key="1">
    <citation type="journal article" date="2021" name="Proc. Natl. Acad. Sci. U.S.A.">
        <title>A Catalog of Tens of Thousands of Viruses from Human Metagenomes Reveals Hidden Associations with Chronic Diseases.</title>
        <authorList>
            <person name="Tisza M.J."/>
            <person name="Buck C.B."/>
        </authorList>
    </citation>
    <scope>NUCLEOTIDE SEQUENCE</scope>
    <source>
        <strain evidence="1">CtpeS3</strain>
    </source>
</reference>